<gene>
    <name evidence="3" type="ORF">ATNIH1004_007909</name>
</gene>
<proteinExistence type="predicted"/>
<evidence type="ECO:0000256" key="1">
    <source>
        <dbReference type="SAM" id="MobiDB-lite"/>
    </source>
</evidence>
<name>A0A5M9MKQ0_9EURO</name>
<sequence length="621" mass="71155">MEPIQEELVVPEHLLAFALSESQTSPTHPVHDSEESVEDIYLQKKRQSVSIRSNRQTPLTAKRAMSRRSTLEGAASPSLLQERRMDETSEWSNFAEKSRMSSLWDLHKKARLSSSNLRRRTGFRILFEYGVYIMLSAFVYLVLVGLPVWKGAVFWLYWAMQNRLTFHGGWAIATGIMIIYTFAPLFILFEEDAPSPDYFKKRRITPSAPDTALLIPCFKSAPVIRLTLEAALRIFPAAHIFVIANGDSPKPIDNTEEICRSYGVNHIWSPIGSKIIAIFVGCYAAKAFRYVLLIDDDCALPPSFLVVSSRLTDRVRCIGYTIKSVDPQSSKISFCQQAQDLEYKMSGLHRTFAGRIGSTTFPHGAISLWDREFLKQVFQDHPGFSISEDWFLGNSCRRMGGRIKMCSSVFVGTATPSAIFYAGGSRKRGGFGEMTVFKQRFLRWNFFFASGLWYNLSYIFGSWRLGWWEIGTKVFVLQEIYETIVYIFAPFILPISFLLRPGFCANLLGSTLALYLISVAIFNEVHLRLKKERVRWRVLLWYYIPYKLAITLINVASCYWSLYRYARYFAQKHPRVIENQAAVEVVLRLEIPKDSRPDHRGLGKSMTVRSLIRFLYTTGGH</sequence>
<reference evidence="3 4" key="1">
    <citation type="submission" date="2019-08" db="EMBL/GenBank/DDBJ databases">
        <title>The genome sequence of a newly discovered highly antifungal drug resistant Aspergillus species, Aspergillus tanneri NIH 1004.</title>
        <authorList>
            <person name="Mounaud S."/>
            <person name="Singh I."/>
            <person name="Joardar V."/>
            <person name="Pakala S."/>
            <person name="Pakala S."/>
            <person name="Venepally P."/>
            <person name="Chung J.K."/>
            <person name="Losada L."/>
            <person name="Nierman W.C."/>
        </authorList>
    </citation>
    <scope>NUCLEOTIDE SEQUENCE [LARGE SCALE GENOMIC DNA]</scope>
    <source>
        <strain evidence="3 4">NIH1004</strain>
    </source>
</reference>
<dbReference type="OrthoDB" id="2590398at2759"/>
<dbReference type="Proteomes" id="UP000324241">
    <property type="component" value="Unassembled WGS sequence"/>
</dbReference>
<dbReference type="GeneID" id="54330611"/>
<dbReference type="Pfam" id="PF13641">
    <property type="entry name" value="Glyco_tranf_2_3"/>
    <property type="match status" value="1"/>
</dbReference>
<keyword evidence="2" id="KW-1133">Transmembrane helix</keyword>
<dbReference type="AlphaFoldDB" id="A0A5M9MKQ0"/>
<dbReference type="VEuPathDB" id="FungiDB:EYZ11_000295"/>
<protein>
    <submittedName>
        <fullName evidence="3">Uncharacterized protein</fullName>
    </submittedName>
</protein>
<feature type="compositionally biased region" description="Polar residues" evidence="1">
    <location>
        <begin position="48"/>
        <end position="59"/>
    </location>
</feature>
<dbReference type="RefSeq" id="XP_033425837.1">
    <property type="nucleotide sequence ID" value="XM_033572522.1"/>
</dbReference>
<feature type="transmembrane region" description="Helical" evidence="2">
    <location>
        <begin position="506"/>
        <end position="523"/>
    </location>
</feature>
<dbReference type="SUPFAM" id="SSF53448">
    <property type="entry name" value="Nucleotide-diphospho-sugar transferases"/>
    <property type="match status" value="1"/>
</dbReference>
<dbReference type="EMBL" id="QUQM01000007">
    <property type="protein sequence ID" value="KAA8646476.1"/>
    <property type="molecule type" value="Genomic_DNA"/>
</dbReference>
<feature type="transmembrane region" description="Helical" evidence="2">
    <location>
        <begin position="441"/>
        <end position="460"/>
    </location>
</feature>
<feature type="transmembrane region" description="Helical" evidence="2">
    <location>
        <begin position="543"/>
        <end position="562"/>
    </location>
</feature>
<keyword evidence="2" id="KW-0812">Transmembrane</keyword>
<feature type="transmembrane region" description="Helical" evidence="2">
    <location>
        <begin position="480"/>
        <end position="499"/>
    </location>
</feature>
<keyword evidence="2" id="KW-0472">Membrane</keyword>
<evidence type="ECO:0000313" key="4">
    <source>
        <dbReference type="Proteomes" id="UP000324241"/>
    </source>
</evidence>
<evidence type="ECO:0000256" key="2">
    <source>
        <dbReference type="SAM" id="Phobius"/>
    </source>
</evidence>
<accession>A0A5M9MKQ0</accession>
<feature type="transmembrane region" description="Helical" evidence="2">
    <location>
        <begin position="126"/>
        <end position="149"/>
    </location>
</feature>
<feature type="transmembrane region" description="Helical" evidence="2">
    <location>
        <begin position="169"/>
        <end position="189"/>
    </location>
</feature>
<organism evidence="3 4">
    <name type="scientific">Aspergillus tanneri</name>
    <dbReference type="NCBI Taxonomy" id="1220188"/>
    <lineage>
        <taxon>Eukaryota</taxon>
        <taxon>Fungi</taxon>
        <taxon>Dikarya</taxon>
        <taxon>Ascomycota</taxon>
        <taxon>Pezizomycotina</taxon>
        <taxon>Eurotiomycetes</taxon>
        <taxon>Eurotiomycetidae</taxon>
        <taxon>Eurotiales</taxon>
        <taxon>Aspergillaceae</taxon>
        <taxon>Aspergillus</taxon>
        <taxon>Aspergillus subgen. Circumdati</taxon>
    </lineage>
</organism>
<evidence type="ECO:0000313" key="3">
    <source>
        <dbReference type="EMBL" id="KAA8646476.1"/>
    </source>
</evidence>
<comment type="caution">
    <text evidence="3">The sequence shown here is derived from an EMBL/GenBank/DDBJ whole genome shotgun (WGS) entry which is preliminary data.</text>
</comment>
<dbReference type="InterPro" id="IPR029044">
    <property type="entry name" value="Nucleotide-diphossugar_trans"/>
</dbReference>
<dbReference type="Gene3D" id="3.90.550.10">
    <property type="entry name" value="Spore Coat Polysaccharide Biosynthesis Protein SpsA, Chain A"/>
    <property type="match status" value="1"/>
</dbReference>
<feature type="region of interest" description="Disordered" evidence="1">
    <location>
        <begin position="48"/>
        <end position="75"/>
    </location>
</feature>